<dbReference type="GO" id="GO:0016787">
    <property type="term" value="F:hydrolase activity"/>
    <property type="evidence" value="ECO:0007669"/>
    <property type="project" value="UniProtKB-KW"/>
</dbReference>
<keyword evidence="2 3" id="KW-0378">Hydrolase</keyword>
<dbReference type="HOGENOM" id="CLU_006586_16_0_1"/>
<evidence type="ECO:0000259" key="4">
    <source>
        <dbReference type="Pfam" id="PF00135"/>
    </source>
</evidence>
<dbReference type="Proteomes" id="UP000054321">
    <property type="component" value="Unassembled WGS sequence"/>
</dbReference>
<dbReference type="STRING" id="913774.A0A0C3GRA1"/>
<dbReference type="InterPro" id="IPR019826">
    <property type="entry name" value="Carboxylesterase_B_AS"/>
</dbReference>
<evidence type="ECO:0000313" key="6">
    <source>
        <dbReference type="Proteomes" id="UP000054321"/>
    </source>
</evidence>
<dbReference type="AlphaFoldDB" id="A0A0C3GRA1"/>
<dbReference type="PROSITE" id="PS00122">
    <property type="entry name" value="CARBOXYLESTERASE_B_1"/>
    <property type="match status" value="1"/>
</dbReference>
<dbReference type="Pfam" id="PF00135">
    <property type="entry name" value="COesterase"/>
    <property type="match status" value="1"/>
</dbReference>
<evidence type="ECO:0000256" key="3">
    <source>
        <dbReference type="RuleBase" id="RU361235"/>
    </source>
</evidence>
<gene>
    <name evidence="5" type="ORF">OIDMADRAFT_207835</name>
</gene>
<feature type="domain" description="Carboxylesterase type B" evidence="4">
    <location>
        <begin position="6"/>
        <end position="303"/>
    </location>
</feature>
<protein>
    <recommendedName>
        <fullName evidence="3">Carboxylic ester hydrolase</fullName>
        <ecNumber evidence="3">3.1.1.-</ecNumber>
    </recommendedName>
</protein>
<comment type="similarity">
    <text evidence="1 3">Belongs to the type-B carboxylesterase/lipase family.</text>
</comment>
<proteinExistence type="inferred from homology"/>
<dbReference type="InParanoid" id="A0A0C3GRA1"/>
<evidence type="ECO:0000256" key="1">
    <source>
        <dbReference type="ARBA" id="ARBA00005964"/>
    </source>
</evidence>
<sequence length="405" mass="44141">MTPENTPIVQLVQGAFRGEFNGSIYVFRGLPYARSSRFSAPTAPPFHDGIQPAVVRGPVCPQLPSRLEMIMGPIPSKMTMSEDCQNVSIFSPDLAGRQAVMVWLHGGAYVSGGGEISWYDADKLAAEGGVVVVTVTYRLGAFGFLCPPEEKGVMNAGLLDQVAALEWVQKNIEKFGGDSENITIFGQSAGGHSIAQLINQAPDLFHRCIIQSAPFTVQNTKSQAQEIYQSFTNALGVDPSVATVDQMLHAQSIVLSTSSLALPFSPIINKSDLNSPKQTKPHDMLIGWTKHDGCPFVIMRRGNNAKGYGSVIDRILTAITTSVIFARPARRFARCSREAGNTVALYTISWCPQGSVFGAPHCVELPLLFGDQQAWQRCPMLGTEQWAEIHQRGWNLRAAWATFAR</sequence>
<dbReference type="InterPro" id="IPR002018">
    <property type="entry name" value="CarbesteraseB"/>
</dbReference>
<dbReference type="PANTHER" id="PTHR11559">
    <property type="entry name" value="CARBOXYLESTERASE"/>
    <property type="match status" value="1"/>
</dbReference>
<dbReference type="ESTHER" id="9pezi-a0a0c3gra1">
    <property type="family name" value="Fungal_carboxylesterase_lipase"/>
</dbReference>
<reference evidence="6" key="2">
    <citation type="submission" date="2015-01" db="EMBL/GenBank/DDBJ databases">
        <title>Evolutionary Origins and Diversification of the Mycorrhizal Mutualists.</title>
        <authorList>
            <consortium name="DOE Joint Genome Institute"/>
            <consortium name="Mycorrhizal Genomics Consortium"/>
            <person name="Kohler A."/>
            <person name="Kuo A."/>
            <person name="Nagy L.G."/>
            <person name="Floudas D."/>
            <person name="Copeland A."/>
            <person name="Barry K.W."/>
            <person name="Cichocki N."/>
            <person name="Veneault-Fourrey C."/>
            <person name="LaButti K."/>
            <person name="Lindquist E.A."/>
            <person name="Lipzen A."/>
            <person name="Lundell T."/>
            <person name="Morin E."/>
            <person name="Murat C."/>
            <person name="Riley R."/>
            <person name="Ohm R."/>
            <person name="Sun H."/>
            <person name="Tunlid A."/>
            <person name="Henrissat B."/>
            <person name="Grigoriev I.V."/>
            <person name="Hibbett D.S."/>
            <person name="Martin F."/>
        </authorList>
    </citation>
    <scope>NUCLEOTIDE SEQUENCE [LARGE SCALE GENOMIC DNA]</scope>
    <source>
        <strain evidence="6">Zn</strain>
    </source>
</reference>
<name>A0A0C3GRA1_OIDMZ</name>
<feature type="non-terminal residue" evidence="5">
    <location>
        <position position="405"/>
    </location>
</feature>
<dbReference type="EC" id="3.1.1.-" evidence="3"/>
<dbReference type="EMBL" id="KN832892">
    <property type="protein sequence ID" value="KIM93874.1"/>
    <property type="molecule type" value="Genomic_DNA"/>
</dbReference>
<organism evidence="5 6">
    <name type="scientific">Oidiodendron maius (strain Zn)</name>
    <dbReference type="NCBI Taxonomy" id="913774"/>
    <lineage>
        <taxon>Eukaryota</taxon>
        <taxon>Fungi</taxon>
        <taxon>Dikarya</taxon>
        <taxon>Ascomycota</taxon>
        <taxon>Pezizomycotina</taxon>
        <taxon>Leotiomycetes</taxon>
        <taxon>Leotiomycetes incertae sedis</taxon>
        <taxon>Myxotrichaceae</taxon>
        <taxon>Oidiodendron</taxon>
    </lineage>
</organism>
<dbReference type="InterPro" id="IPR050309">
    <property type="entry name" value="Type-B_Carboxylest/Lipase"/>
</dbReference>
<evidence type="ECO:0000313" key="5">
    <source>
        <dbReference type="EMBL" id="KIM93874.1"/>
    </source>
</evidence>
<reference evidence="5 6" key="1">
    <citation type="submission" date="2014-04" db="EMBL/GenBank/DDBJ databases">
        <authorList>
            <consortium name="DOE Joint Genome Institute"/>
            <person name="Kuo A."/>
            <person name="Martino E."/>
            <person name="Perotto S."/>
            <person name="Kohler A."/>
            <person name="Nagy L.G."/>
            <person name="Floudas D."/>
            <person name="Copeland A."/>
            <person name="Barry K.W."/>
            <person name="Cichocki N."/>
            <person name="Veneault-Fourrey C."/>
            <person name="LaButti K."/>
            <person name="Lindquist E.A."/>
            <person name="Lipzen A."/>
            <person name="Lundell T."/>
            <person name="Morin E."/>
            <person name="Murat C."/>
            <person name="Sun H."/>
            <person name="Tunlid A."/>
            <person name="Henrissat B."/>
            <person name="Grigoriev I.V."/>
            <person name="Hibbett D.S."/>
            <person name="Martin F."/>
            <person name="Nordberg H.P."/>
            <person name="Cantor M.N."/>
            <person name="Hua S.X."/>
        </authorList>
    </citation>
    <scope>NUCLEOTIDE SEQUENCE [LARGE SCALE GENOMIC DNA]</scope>
    <source>
        <strain evidence="5 6">Zn</strain>
    </source>
</reference>
<keyword evidence="6" id="KW-1185">Reference proteome</keyword>
<dbReference type="SUPFAM" id="SSF53474">
    <property type="entry name" value="alpha/beta-Hydrolases"/>
    <property type="match status" value="1"/>
</dbReference>
<evidence type="ECO:0000256" key="2">
    <source>
        <dbReference type="ARBA" id="ARBA00022801"/>
    </source>
</evidence>
<dbReference type="OrthoDB" id="408631at2759"/>
<dbReference type="Gene3D" id="3.40.50.1820">
    <property type="entry name" value="alpha/beta hydrolase"/>
    <property type="match status" value="1"/>
</dbReference>
<dbReference type="InterPro" id="IPR029058">
    <property type="entry name" value="AB_hydrolase_fold"/>
</dbReference>
<accession>A0A0C3GRA1</accession>